<name>A0A0A9HDY0_ARUDO</name>
<dbReference type="AlphaFoldDB" id="A0A0A9HDY0"/>
<organism evidence="1">
    <name type="scientific">Arundo donax</name>
    <name type="common">Giant reed</name>
    <name type="synonym">Donax arundinaceus</name>
    <dbReference type="NCBI Taxonomy" id="35708"/>
    <lineage>
        <taxon>Eukaryota</taxon>
        <taxon>Viridiplantae</taxon>
        <taxon>Streptophyta</taxon>
        <taxon>Embryophyta</taxon>
        <taxon>Tracheophyta</taxon>
        <taxon>Spermatophyta</taxon>
        <taxon>Magnoliopsida</taxon>
        <taxon>Liliopsida</taxon>
        <taxon>Poales</taxon>
        <taxon>Poaceae</taxon>
        <taxon>PACMAD clade</taxon>
        <taxon>Arundinoideae</taxon>
        <taxon>Arundineae</taxon>
        <taxon>Arundo</taxon>
    </lineage>
</organism>
<sequence length="34" mass="3897">MVQKGCQGLKKTKIGRSNMAHMKFQCINFKCSFC</sequence>
<evidence type="ECO:0000313" key="1">
    <source>
        <dbReference type="EMBL" id="JAE34967.1"/>
    </source>
</evidence>
<proteinExistence type="predicted"/>
<protein>
    <submittedName>
        <fullName evidence="1">Uncharacterized protein</fullName>
    </submittedName>
</protein>
<reference evidence="1" key="2">
    <citation type="journal article" date="2015" name="Data Brief">
        <title>Shoot transcriptome of the giant reed, Arundo donax.</title>
        <authorList>
            <person name="Barrero R.A."/>
            <person name="Guerrero F.D."/>
            <person name="Moolhuijzen P."/>
            <person name="Goolsby J.A."/>
            <person name="Tidwell J."/>
            <person name="Bellgard S.E."/>
            <person name="Bellgard M.I."/>
        </authorList>
    </citation>
    <scope>NUCLEOTIDE SEQUENCE</scope>
    <source>
        <tissue evidence="1">Shoot tissue taken approximately 20 cm above the soil surface</tissue>
    </source>
</reference>
<dbReference type="EMBL" id="GBRH01162929">
    <property type="protein sequence ID" value="JAE34967.1"/>
    <property type="molecule type" value="Transcribed_RNA"/>
</dbReference>
<reference evidence="1" key="1">
    <citation type="submission" date="2014-09" db="EMBL/GenBank/DDBJ databases">
        <authorList>
            <person name="Magalhaes I.L.F."/>
            <person name="Oliveira U."/>
            <person name="Santos F.R."/>
            <person name="Vidigal T.H.D.A."/>
            <person name="Brescovit A.D."/>
            <person name="Santos A.J."/>
        </authorList>
    </citation>
    <scope>NUCLEOTIDE SEQUENCE</scope>
    <source>
        <tissue evidence="1">Shoot tissue taken approximately 20 cm above the soil surface</tissue>
    </source>
</reference>
<accession>A0A0A9HDY0</accession>